<keyword evidence="5" id="KW-1185">Reference proteome</keyword>
<dbReference type="HOGENOM" id="CLU_034979_0_2_1"/>
<name>S7PS01_GLOTA</name>
<dbReference type="GO" id="GO:0016020">
    <property type="term" value="C:membrane"/>
    <property type="evidence" value="ECO:0007669"/>
    <property type="project" value="GOC"/>
</dbReference>
<dbReference type="SUPFAM" id="SSF102588">
    <property type="entry name" value="LmbE-like"/>
    <property type="match status" value="1"/>
</dbReference>
<dbReference type="InterPro" id="IPR003737">
    <property type="entry name" value="GlcNAc_PI_deacetylase-related"/>
</dbReference>
<dbReference type="EC" id="3.5.1.89" evidence="2"/>
<dbReference type="KEGG" id="gtr:GLOTRDRAFT_108705"/>
<dbReference type="AlphaFoldDB" id="S7PS01"/>
<dbReference type="GO" id="GO:0006506">
    <property type="term" value="P:GPI anchor biosynthetic process"/>
    <property type="evidence" value="ECO:0007669"/>
    <property type="project" value="UniProtKB-UniPathway"/>
</dbReference>
<dbReference type="EMBL" id="KB469343">
    <property type="protein sequence ID" value="EPQ50152.1"/>
    <property type="molecule type" value="Genomic_DNA"/>
</dbReference>
<dbReference type="PANTHER" id="PTHR12993">
    <property type="entry name" value="N-ACETYLGLUCOSAMINYL-PHOSPHATIDYLINOSITOL DE-N-ACETYLASE-RELATED"/>
    <property type="match status" value="1"/>
</dbReference>
<dbReference type="Gene3D" id="3.40.50.10320">
    <property type="entry name" value="LmbE-like"/>
    <property type="match status" value="1"/>
</dbReference>
<reference evidence="4 5" key="1">
    <citation type="journal article" date="2012" name="Science">
        <title>The Paleozoic origin of enzymatic lignin decomposition reconstructed from 31 fungal genomes.</title>
        <authorList>
            <person name="Floudas D."/>
            <person name="Binder M."/>
            <person name="Riley R."/>
            <person name="Barry K."/>
            <person name="Blanchette R.A."/>
            <person name="Henrissat B."/>
            <person name="Martinez A.T."/>
            <person name="Otillar R."/>
            <person name="Spatafora J.W."/>
            <person name="Yadav J.S."/>
            <person name="Aerts A."/>
            <person name="Benoit I."/>
            <person name="Boyd A."/>
            <person name="Carlson A."/>
            <person name="Copeland A."/>
            <person name="Coutinho P.M."/>
            <person name="de Vries R.P."/>
            <person name="Ferreira P."/>
            <person name="Findley K."/>
            <person name="Foster B."/>
            <person name="Gaskell J."/>
            <person name="Glotzer D."/>
            <person name="Gorecki P."/>
            <person name="Heitman J."/>
            <person name="Hesse C."/>
            <person name="Hori C."/>
            <person name="Igarashi K."/>
            <person name="Jurgens J.A."/>
            <person name="Kallen N."/>
            <person name="Kersten P."/>
            <person name="Kohler A."/>
            <person name="Kuees U."/>
            <person name="Kumar T.K.A."/>
            <person name="Kuo A."/>
            <person name="LaButti K."/>
            <person name="Larrondo L.F."/>
            <person name="Lindquist E."/>
            <person name="Ling A."/>
            <person name="Lombard V."/>
            <person name="Lucas S."/>
            <person name="Lundell T."/>
            <person name="Martin R."/>
            <person name="McLaughlin D.J."/>
            <person name="Morgenstern I."/>
            <person name="Morin E."/>
            <person name="Murat C."/>
            <person name="Nagy L.G."/>
            <person name="Nolan M."/>
            <person name="Ohm R.A."/>
            <person name="Patyshakuliyeva A."/>
            <person name="Rokas A."/>
            <person name="Ruiz-Duenas F.J."/>
            <person name="Sabat G."/>
            <person name="Salamov A."/>
            <person name="Samejima M."/>
            <person name="Schmutz J."/>
            <person name="Slot J.C."/>
            <person name="St John F."/>
            <person name="Stenlid J."/>
            <person name="Sun H."/>
            <person name="Sun S."/>
            <person name="Syed K."/>
            <person name="Tsang A."/>
            <person name="Wiebenga A."/>
            <person name="Young D."/>
            <person name="Pisabarro A."/>
            <person name="Eastwood D.C."/>
            <person name="Martin F."/>
            <person name="Cullen D."/>
            <person name="Grigoriev I.V."/>
            <person name="Hibbett D.S."/>
        </authorList>
    </citation>
    <scope>NUCLEOTIDE SEQUENCE [LARGE SCALE GENOMIC DNA]</scope>
    <source>
        <strain evidence="4 5">ATCC 11539</strain>
    </source>
</reference>
<dbReference type="RefSeq" id="XP_007871397.1">
    <property type="nucleotide sequence ID" value="XM_007873206.1"/>
</dbReference>
<keyword evidence="3" id="KW-0732">Signal</keyword>
<comment type="similarity">
    <text evidence="1">Belongs to the PIGL family.</text>
</comment>
<feature type="signal peptide" evidence="3">
    <location>
        <begin position="1"/>
        <end position="19"/>
    </location>
</feature>
<gene>
    <name evidence="4" type="ORF">GLOTRDRAFT_108705</name>
</gene>
<dbReference type="OrthoDB" id="440160at2759"/>
<dbReference type="GeneID" id="19298926"/>
<organism evidence="4 5">
    <name type="scientific">Gloeophyllum trabeum (strain ATCC 11539 / FP-39264 / Madison 617)</name>
    <name type="common">Brown rot fungus</name>
    <dbReference type="NCBI Taxonomy" id="670483"/>
    <lineage>
        <taxon>Eukaryota</taxon>
        <taxon>Fungi</taxon>
        <taxon>Dikarya</taxon>
        <taxon>Basidiomycota</taxon>
        <taxon>Agaricomycotina</taxon>
        <taxon>Agaricomycetes</taxon>
        <taxon>Gloeophyllales</taxon>
        <taxon>Gloeophyllaceae</taxon>
        <taxon>Gloeophyllum</taxon>
    </lineage>
</organism>
<dbReference type="PANTHER" id="PTHR12993:SF11">
    <property type="entry name" value="N-ACETYLGLUCOSAMINYL-PHOSPHATIDYLINOSITOL DE-N-ACETYLASE"/>
    <property type="match status" value="1"/>
</dbReference>
<proteinExistence type="inferred from homology"/>
<dbReference type="GO" id="GO:0000225">
    <property type="term" value="F:N-acetylglucosaminylphosphatidylinositol deacetylase activity"/>
    <property type="evidence" value="ECO:0007669"/>
    <property type="project" value="UniProtKB-EC"/>
</dbReference>
<dbReference type="STRING" id="670483.S7PS01"/>
<sequence>MARILTYLLIPLLAILLTAHVEFNFNNLLSTADTARVLLLTAHPDDECMFFGPTLTALKRRSEQEGEAVEVHSLCLSVGDADGLGEVRRWELVRSLDVLGVDAGRRRVLDREDMKDDITATWDPHTIADIVTSYASAHNITTILTFDERGVSSHPNHISLFRGTALALALAPQPLRAYALVSSPLLTKYLGVASAFVAKVRVPLQARSDNGVDRAMVVSSAAEYAVTLRGMLQHWSQMVWFRWLYVGFSRYMWVNEWVEIKSAASLETGKVAEL</sequence>
<evidence type="ECO:0000256" key="3">
    <source>
        <dbReference type="SAM" id="SignalP"/>
    </source>
</evidence>
<dbReference type="UniPathway" id="UPA00196"/>
<dbReference type="eggNOG" id="KOG3332">
    <property type="taxonomic scope" value="Eukaryota"/>
</dbReference>
<dbReference type="InterPro" id="IPR024078">
    <property type="entry name" value="LmbE-like_dom_sf"/>
</dbReference>
<dbReference type="Proteomes" id="UP000030669">
    <property type="component" value="Unassembled WGS sequence"/>
</dbReference>
<feature type="chain" id="PRO_5004555661" description="N-acetylglucosaminylphosphatidylinositol deacetylase" evidence="3">
    <location>
        <begin position="20"/>
        <end position="274"/>
    </location>
</feature>
<evidence type="ECO:0000256" key="1">
    <source>
        <dbReference type="ARBA" id="ARBA00006066"/>
    </source>
</evidence>
<protein>
    <recommendedName>
        <fullName evidence="2">N-acetylglucosaminylphosphatidylinositol deacetylase</fullName>
        <ecNumber evidence="2">3.5.1.89</ecNumber>
    </recommendedName>
</protein>
<dbReference type="Pfam" id="PF02585">
    <property type="entry name" value="PIG-L"/>
    <property type="match status" value="1"/>
</dbReference>
<dbReference type="OMA" id="YVLESVN"/>
<evidence type="ECO:0000256" key="2">
    <source>
        <dbReference type="ARBA" id="ARBA00012176"/>
    </source>
</evidence>
<evidence type="ECO:0000313" key="5">
    <source>
        <dbReference type="Proteomes" id="UP000030669"/>
    </source>
</evidence>
<evidence type="ECO:0000313" key="4">
    <source>
        <dbReference type="EMBL" id="EPQ50152.1"/>
    </source>
</evidence>
<accession>S7PS01</accession>
<dbReference type="GO" id="GO:0005783">
    <property type="term" value="C:endoplasmic reticulum"/>
    <property type="evidence" value="ECO:0007669"/>
    <property type="project" value="TreeGrafter"/>
</dbReference>